<accession>A0A5C8PDL1</accession>
<dbReference type="RefSeq" id="WP_147850410.1">
    <property type="nucleotide sequence ID" value="NZ_VDUZ01000039.1"/>
</dbReference>
<keyword evidence="1" id="KW-0472">Membrane</keyword>
<feature type="transmembrane region" description="Helical" evidence="1">
    <location>
        <begin position="32"/>
        <end position="52"/>
    </location>
</feature>
<dbReference type="EMBL" id="VDUZ01000039">
    <property type="protein sequence ID" value="TXL71827.1"/>
    <property type="molecule type" value="Genomic_DNA"/>
</dbReference>
<dbReference type="Proteomes" id="UP000321638">
    <property type="component" value="Unassembled WGS sequence"/>
</dbReference>
<comment type="caution">
    <text evidence="2">The sequence shown here is derived from an EMBL/GenBank/DDBJ whole genome shotgun (WGS) entry which is preliminary data.</text>
</comment>
<evidence type="ECO:0000313" key="3">
    <source>
        <dbReference type="Proteomes" id="UP000321638"/>
    </source>
</evidence>
<evidence type="ECO:0000256" key="1">
    <source>
        <dbReference type="SAM" id="Phobius"/>
    </source>
</evidence>
<feature type="transmembrane region" description="Helical" evidence="1">
    <location>
        <begin position="7"/>
        <end position="26"/>
    </location>
</feature>
<keyword evidence="1" id="KW-1133">Transmembrane helix</keyword>
<proteinExistence type="predicted"/>
<reference evidence="2 3" key="1">
    <citation type="submission" date="2019-06" db="EMBL/GenBank/DDBJ databases">
        <title>New taxonomy in bacterial strain CC-CFT640, isolated from vineyard.</title>
        <authorList>
            <person name="Lin S.-Y."/>
            <person name="Tsai C.-F."/>
            <person name="Young C.-C."/>
        </authorList>
    </citation>
    <scope>NUCLEOTIDE SEQUENCE [LARGE SCALE GENOMIC DNA]</scope>
    <source>
        <strain evidence="2 3">CC-CFT640</strain>
    </source>
</reference>
<keyword evidence="3" id="KW-1185">Reference proteome</keyword>
<evidence type="ECO:0000313" key="2">
    <source>
        <dbReference type="EMBL" id="TXL71827.1"/>
    </source>
</evidence>
<organism evidence="2 3">
    <name type="scientific">Vineibacter terrae</name>
    <dbReference type="NCBI Taxonomy" id="2586908"/>
    <lineage>
        <taxon>Bacteria</taxon>
        <taxon>Pseudomonadati</taxon>
        <taxon>Pseudomonadota</taxon>
        <taxon>Alphaproteobacteria</taxon>
        <taxon>Hyphomicrobiales</taxon>
        <taxon>Vineibacter</taxon>
    </lineage>
</organism>
<gene>
    <name evidence="2" type="ORF">FHP25_28595</name>
</gene>
<sequence>MEEELSAWAVGVLSTLMAGLGLFLWARSVDMPMGLFGFGLVVFGVAFDFWLLKRHFDLAEIRIDGKEGR</sequence>
<keyword evidence="1" id="KW-0812">Transmembrane</keyword>
<protein>
    <submittedName>
        <fullName evidence="2">Uncharacterized protein</fullName>
    </submittedName>
</protein>
<name>A0A5C8PDL1_9HYPH</name>
<dbReference type="AlphaFoldDB" id="A0A5C8PDL1"/>